<dbReference type="Proteomes" id="UP000479710">
    <property type="component" value="Unassembled WGS sequence"/>
</dbReference>
<evidence type="ECO:0000259" key="1">
    <source>
        <dbReference type="Pfam" id="PF03732"/>
    </source>
</evidence>
<keyword evidence="3" id="KW-1185">Reference proteome</keyword>
<name>A0A6G1ETN6_9ORYZ</name>
<accession>A0A6G1ETN6</accession>
<feature type="domain" description="Retrotransposon gag" evidence="1">
    <location>
        <begin position="13"/>
        <end position="111"/>
    </location>
</feature>
<dbReference type="AlphaFoldDB" id="A0A6G1ETN6"/>
<dbReference type="EMBL" id="SPHZ02000003">
    <property type="protein sequence ID" value="KAF0928033.1"/>
    <property type="molecule type" value="Genomic_DNA"/>
</dbReference>
<proteinExistence type="predicted"/>
<dbReference type="InterPro" id="IPR005162">
    <property type="entry name" value="Retrotrans_gag_dom"/>
</dbReference>
<dbReference type="Pfam" id="PF03732">
    <property type="entry name" value="Retrotrans_gag"/>
    <property type="match status" value="1"/>
</dbReference>
<dbReference type="OrthoDB" id="694489at2759"/>
<comment type="caution">
    <text evidence="2">The sequence shown here is derived from an EMBL/GenBank/DDBJ whole genome shotgun (WGS) entry which is preliminary data.</text>
</comment>
<sequence>MDLIRTREEDKVRFATSQLEGPTSDWWDTYKASREEGTGEPDWEEFMAVFHKTYVLATIMKMKRDEFRSLAQGSLSVQQYLNKFTQLARYAPYDLPDEDEKVDKLLCGLNDSLCGPLIIQDHASFQSMINKALQVEVDNRIMESNRKYKFATLKNRP</sequence>
<reference evidence="2 3" key="1">
    <citation type="submission" date="2019-11" db="EMBL/GenBank/DDBJ databases">
        <title>Whole genome sequence of Oryza granulata.</title>
        <authorList>
            <person name="Li W."/>
        </authorList>
    </citation>
    <scope>NUCLEOTIDE SEQUENCE [LARGE SCALE GENOMIC DNA]</scope>
    <source>
        <strain evidence="3">cv. Menghai</strain>
        <tissue evidence="2">Leaf</tissue>
    </source>
</reference>
<protein>
    <recommendedName>
        <fullName evidence="1">Retrotransposon gag domain-containing protein</fullName>
    </recommendedName>
</protein>
<gene>
    <name evidence="2" type="ORF">E2562_037364</name>
</gene>
<evidence type="ECO:0000313" key="2">
    <source>
        <dbReference type="EMBL" id="KAF0928033.1"/>
    </source>
</evidence>
<organism evidence="2 3">
    <name type="scientific">Oryza meyeriana var. granulata</name>
    <dbReference type="NCBI Taxonomy" id="110450"/>
    <lineage>
        <taxon>Eukaryota</taxon>
        <taxon>Viridiplantae</taxon>
        <taxon>Streptophyta</taxon>
        <taxon>Embryophyta</taxon>
        <taxon>Tracheophyta</taxon>
        <taxon>Spermatophyta</taxon>
        <taxon>Magnoliopsida</taxon>
        <taxon>Liliopsida</taxon>
        <taxon>Poales</taxon>
        <taxon>Poaceae</taxon>
        <taxon>BOP clade</taxon>
        <taxon>Oryzoideae</taxon>
        <taxon>Oryzeae</taxon>
        <taxon>Oryzinae</taxon>
        <taxon>Oryza</taxon>
        <taxon>Oryza meyeriana</taxon>
    </lineage>
</organism>
<evidence type="ECO:0000313" key="3">
    <source>
        <dbReference type="Proteomes" id="UP000479710"/>
    </source>
</evidence>